<dbReference type="SUPFAM" id="SSF51120">
    <property type="entry name" value="beta-Roll"/>
    <property type="match status" value="1"/>
</dbReference>
<dbReference type="Proteomes" id="UP000809349">
    <property type="component" value="Unassembled WGS sequence"/>
</dbReference>
<reference evidence="2 3" key="2">
    <citation type="submission" date="2021-08" db="EMBL/GenBank/DDBJ databases">
        <title>Massilia sp. R798.</title>
        <authorList>
            <person name="Baek J.H."/>
            <person name="Jung H.S."/>
            <person name="Kim K.R."/>
            <person name="Jeon C.O."/>
        </authorList>
    </citation>
    <scope>NUCLEOTIDE SEQUENCE [LARGE SCALE GENOMIC DNA]</scope>
    <source>
        <strain evidence="2 3">R798</strain>
    </source>
</reference>
<dbReference type="Gene3D" id="2.150.10.10">
    <property type="entry name" value="Serralysin-like metalloprotease, C-terminal"/>
    <property type="match status" value="1"/>
</dbReference>
<keyword evidence="3" id="KW-1185">Reference proteome</keyword>
<dbReference type="Pfam" id="PF00353">
    <property type="entry name" value="HemolysinCabind"/>
    <property type="match status" value="1"/>
</dbReference>
<comment type="caution">
    <text evidence="2">The sequence shown here is derived from an EMBL/GenBank/DDBJ whole genome shotgun (WGS) entry which is preliminary data.</text>
</comment>
<name>A0ABS7SSJ6_9BURK</name>
<dbReference type="InterPro" id="IPR001343">
    <property type="entry name" value="Hemolysn_Ca-bd"/>
</dbReference>
<dbReference type="Pfam" id="PF13946">
    <property type="entry name" value="DUF4214"/>
    <property type="match status" value="1"/>
</dbReference>
<accession>A0ABS7SSJ6</accession>
<sequence>MISFAIAQYVDSTAKFADQLALIQRAMALVGKILDRELVSAATANILLKVTIQTDAEVDGAYSAAALPNYSGQFRSSPEGTIPALNGLVNDVAYKVQTGKSALMPWNATTGTGNWFSDTVEGFLYISEGTMADLVARGSAALAETDGTIALLVHEVLHMLGFHGDEDALTEPEGSAWTSPFDQMIELNGLDAWFTGRAAQAIYGDEVPLRPLDSWTNVHHLDVLNLPDGGAQGDAFVHAGSDLMNGLLVDGMRVSDLDVAVLVDLGYRNVRTLVSVDGHTFIPGVGALTLQGTAATNDAAFFAGERSAFSVIKLDGTVTVTAKATPSDVARLNGMETLLFADGKLGTDFIGTAAADVLRGTAASQTLYGGAGDDLLISGGGRDIAVFSGSAAEYLLAADGSTLTVLDTLGRDGRDTLEGVQRLWFADKHLAMDLDGNAGDMYRLYQAAFDRKPDLDGLGFWIGMLDDGMSLADISAAFTTAPEFRDLYGAAPSNSSALTKFYQNVLHREPEQAGFDYWLDVMNNKGGALSAVLMAFSDSPENQAQVIGSIAGGIEYTQFYG</sequence>
<dbReference type="InterPro" id="IPR038255">
    <property type="entry name" value="PBS_linker_sf"/>
</dbReference>
<gene>
    <name evidence="2" type="ORF">I4X03_016770</name>
</gene>
<reference evidence="2 3" key="1">
    <citation type="submission" date="2021-01" db="EMBL/GenBank/DDBJ databases">
        <authorList>
            <person name="Ruan W."/>
            <person name="Khan S.A."/>
            <person name="Jeon C.O."/>
        </authorList>
    </citation>
    <scope>NUCLEOTIDE SEQUENCE [LARGE SCALE GENOMIC DNA]</scope>
    <source>
        <strain evidence="2 3">R798</strain>
    </source>
</reference>
<evidence type="ECO:0000259" key="1">
    <source>
        <dbReference type="Pfam" id="PF13946"/>
    </source>
</evidence>
<proteinExistence type="predicted"/>
<protein>
    <submittedName>
        <fullName evidence="2">DUF4214 domain-containing protein</fullName>
    </submittedName>
</protein>
<organism evidence="2 3">
    <name type="scientific">Massilia soli</name>
    <dbReference type="NCBI Taxonomy" id="2792854"/>
    <lineage>
        <taxon>Bacteria</taxon>
        <taxon>Pseudomonadati</taxon>
        <taxon>Pseudomonadota</taxon>
        <taxon>Betaproteobacteria</taxon>
        <taxon>Burkholderiales</taxon>
        <taxon>Oxalobacteraceae</taxon>
        <taxon>Telluria group</taxon>
        <taxon>Massilia</taxon>
    </lineage>
</organism>
<feature type="domain" description="DUF4214" evidence="1">
    <location>
        <begin position="477"/>
        <end position="545"/>
    </location>
</feature>
<dbReference type="Gene3D" id="1.10.3130.20">
    <property type="entry name" value="Phycobilisome linker domain"/>
    <property type="match status" value="1"/>
</dbReference>
<dbReference type="EMBL" id="JAFBIL020000006">
    <property type="protein sequence ID" value="MBZ2208923.1"/>
    <property type="molecule type" value="Genomic_DNA"/>
</dbReference>
<dbReference type="InterPro" id="IPR025282">
    <property type="entry name" value="DUF4214"/>
</dbReference>
<evidence type="ECO:0000313" key="3">
    <source>
        <dbReference type="Proteomes" id="UP000809349"/>
    </source>
</evidence>
<dbReference type="RefSeq" id="WP_223469392.1">
    <property type="nucleotide sequence ID" value="NZ_JAFBIL020000006.1"/>
</dbReference>
<evidence type="ECO:0000313" key="2">
    <source>
        <dbReference type="EMBL" id="MBZ2208923.1"/>
    </source>
</evidence>
<dbReference type="SUPFAM" id="SSF55486">
    <property type="entry name" value="Metalloproteases ('zincins'), catalytic domain"/>
    <property type="match status" value="1"/>
</dbReference>
<dbReference type="InterPro" id="IPR011049">
    <property type="entry name" value="Serralysin-like_metalloprot_C"/>
</dbReference>